<accession>A0A9P5ZCW9</accession>
<reference evidence="1" key="1">
    <citation type="submission" date="2020-11" db="EMBL/GenBank/DDBJ databases">
        <authorList>
            <consortium name="DOE Joint Genome Institute"/>
            <person name="Ahrendt S."/>
            <person name="Riley R."/>
            <person name="Andreopoulos W."/>
            <person name="Labutti K."/>
            <person name="Pangilinan J."/>
            <person name="Ruiz-Duenas F.J."/>
            <person name="Barrasa J.M."/>
            <person name="Sanchez-Garcia M."/>
            <person name="Camarero S."/>
            <person name="Miyauchi S."/>
            <person name="Serrano A."/>
            <person name="Linde D."/>
            <person name="Babiker R."/>
            <person name="Drula E."/>
            <person name="Ayuso-Fernandez I."/>
            <person name="Pacheco R."/>
            <person name="Padilla G."/>
            <person name="Ferreira P."/>
            <person name="Barriuso J."/>
            <person name="Kellner H."/>
            <person name="Castanera R."/>
            <person name="Alfaro M."/>
            <person name="Ramirez L."/>
            <person name="Pisabarro A.G."/>
            <person name="Kuo A."/>
            <person name="Tritt A."/>
            <person name="Lipzen A."/>
            <person name="He G."/>
            <person name="Yan M."/>
            <person name="Ng V."/>
            <person name="Cullen D."/>
            <person name="Martin F."/>
            <person name="Rosso M.-N."/>
            <person name="Henrissat B."/>
            <person name="Hibbett D."/>
            <person name="Martinez A.T."/>
            <person name="Grigoriev I.V."/>
        </authorList>
    </citation>
    <scope>NUCLEOTIDE SEQUENCE</scope>
    <source>
        <strain evidence="1">CIRM-BRFM 674</strain>
    </source>
</reference>
<name>A0A9P5ZCW9_9AGAR</name>
<sequence>MEYVVPKLNGFVNTVTEAYNQHRHLIIRPDDVWMAILSQFNYYVNAHAEDLRHKFVTHEGKKRLTVKAPGSRYTVDFGALAVQMSTLIDEKIVDKDLKEWILPDFTTTTMNDTIICAVYMMSTLQEYFSYGIDLICGIPSVTLEGEKSDWEKLLSRIDKLKDFGAETEAWAYLLRPILRRFVNAFDGNPDIEFWEKVCHYQHHGSGASYLSGWITAFCVWDSKGRCSGSPSSAYPSRLSQYEDPEEDQLFLDGVEYGTIETDRVPSGYSQVDVDLDDNGAKFDCMMVSGHMGMKVEGEKKDTVRPHPGWFMFIKETPG</sequence>
<comment type="caution">
    <text evidence="1">The sequence shown here is derived from an EMBL/GenBank/DDBJ whole genome shotgun (WGS) entry which is preliminary data.</text>
</comment>
<dbReference type="PANTHER" id="PTHR31252:SF11">
    <property type="entry name" value="DUF4419 DOMAIN-CONTAINING PROTEIN"/>
    <property type="match status" value="1"/>
</dbReference>
<dbReference type="Proteomes" id="UP000807469">
    <property type="component" value="Unassembled WGS sequence"/>
</dbReference>
<protein>
    <submittedName>
        <fullName evidence="1">Uncharacterized protein</fullName>
    </submittedName>
</protein>
<dbReference type="InterPro" id="IPR025533">
    <property type="entry name" value="DUF4419"/>
</dbReference>
<evidence type="ECO:0000313" key="1">
    <source>
        <dbReference type="EMBL" id="KAF9484828.1"/>
    </source>
</evidence>
<dbReference type="AlphaFoldDB" id="A0A9P5ZCW9"/>
<keyword evidence="2" id="KW-1185">Reference proteome</keyword>
<dbReference type="EMBL" id="MU155140">
    <property type="protein sequence ID" value="KAF9484828.1"/>
    <property type="molecule type" value="Genomic_DNA"/>
</dbReference>
<dbReference type="OrthoDB" id="9978173at2759"/>
<proteinExistence type="predicted"/>
<dbReference type="PANTHER" id="PTHR31252">
    <property type="entry name" value="DUF4419 DOMAIN-CONTAINING PROTEIN"/>
    <property type="match status" value="1"/>
</dbReference>
<dbReference type="Pfam" id="PF14388">
    <property type="entry name" value="DUF4419"/>
    <property type="match status" value="1"/>
</dbReference>
<organism evidence="1 2">
    <name type="scientific">Pholiota conissans</name>
    <dbReference type="NCBI Taxonomy" id="109636"/>
    <lineage>
        <taxon>Eukaryota</taxon>
        <taxon>Fungi</taxon>
        <taxon>Dikarya</taxon>
        <taxon>Basidiomycota</taxon>
        <taxon>Agaricomycotina</taxon>
        <taxon>Agaricomycetes</taxon>
        <taxon>Agaricomycetidae</taxon>
        <taxon>Agaricales</taxon>
        <taxon>Agaricineae</taxon>
        <taxon>Strophariaceae</taxon>
        <taxon>Pholiota</taxon>
    </lineage>
</organism>
<evidence type="ECO:0000313" key="2">
    <source>
        <dbReference type="Proteomes" id="UP000807469"/>
    </source>
</evidence>
<gene>
    <name evidence="1" type="ORF">BDN70DRAFT_797078</name>
</gene>